<evidence type="ECO:0000313" key="2">
    <source>
        <dbReference type="EMBL" id="GCE10407.1"/>
    </source>
</evidence>
<dbReference type="Proteomes" id="UP000287352">
    <property type="component" value="Unassembled WGS sequence"/>
</dbReference>
<keyword evidence="1" id="KW-0812">Transmembrane</keyword>
<proteinExistence type="predicted"/>
<dbReference type="AlphaFoldDB" id="A0A401ZU86"/>
<sequence>MEPGGKQHHLLNKRAWFDIAPYACDLPSLYHLTGDARSGAPSFRDGPDHNSCSPLPPDMMCWFLFYMLAILYNIFALDGLATSCYEPESQRLEGTSSSMQRIM</sequence>
<accession>A0A401ZU86</accession>
<dbReference type="EMBL" id="BIFR01000001">
    <property type="protein sequence ID" value="GCE10407.1"/>
    <property type="molecule type" value="Genomic_DNA"/>
</dbReference>
<evidence type="ECO:0000313" key="3">
    <source>
        <dbReference type="Proteomes" id="UP000287352"/>
    </source>
</evidence>
<evidence type="ECO:0000256" key="1">
    <source>
        <dbReference type="SAM" id="Phobius"/>
    </source>
</evidence>
<protein>
    <submittedName>
        <fullName evidence="2">Uncharacterized protein</fullName>
    </submittedName>
</protein>
<keyword evidence="3" id="KW-1185">Reference proteome</keyword>
<feature type="transmembrane region" description="Helical" evidence="1">
    <location>
        <begin position="63"/>
        <end position="81"/>
    </location>
</feature>
<comment type="caution">
    <text evidence="2">The sequence shown here is derived from an EMBL/GenBank/DDBJ whole genome shotgun (WGS) entry which is preliminary data.</text>
</comment>
<gene>
    <name evidence="2" type="ORF">KTT_02660</name>
</gene>
<keyword evidence="1" id="KW-1133">Transmembrane helix</keyword>
<keyword evidence="1" id="KW-0472">Membrane</keyword>
<reference evidence="3" key="1">
    <citation type="submission" date="2018-12" db="EMBL/GenBank/DDBJ databases">
        <title>Tengunoibacter tsumagoiensis gen. nov., sp. nov., Dictyobacter kobayashii sp. nov., D. alpinus sp. nov., and D. joshuensis sp. nov. and description of Dictyobacteraceae fam. nov. within the order Ktedonobacterales isolated from Tengu-no-mugimeshi.</title>
        <authorList>
            <person name="Wang C.M."/>
            <person name="Zheng Y."/>
            <person name="Sakai Y."/>
            <person name="Toyoda A."/>
            <person name="Minakuchi Y."/>
            <person name="Abe K."/>
            <person name="Yokota A."/>
            <person name="Yabe S."/>
        </authorList>
    </citation>
    <scope>NUCLEOTIDE SEQUENCE [LARGE SCALE GENOMIC DNA]</scope>
    <source>
        <strain evidence="3">Uno3</strain>
    </source>
</reference>
<organism evidence="2 3">
    <name type="scientific">Tengunoibacter tsumagoiensis</name>
    <dbReference type="NCBI Taxonomy" id="2014871"/>
    <lineage>
        <taxon>Bacteria</taxon>
        <taxon>Bacillati</taxon>
        <taxon>Chloroflexota</taxon>
        <taxon>Ktedonobacteria</taxon>
        <taxon>Ktedonobacterales</taxon>
        <taxon>Dictyobacteraceae</taxon>
        <taxon>Tengunoibacter</taxon>
    </lineage>
</organism>
<name>A0A401ZU86_9CHLR</name>